<proteinExistence type="predicted"/>
<keyword evidence="3" id="KW-1185">Reference proteome</keyword>
<reference evidence="2 3" key="1">
    <citation type="submission" date="2011-08" db="EMBL/GenBank/DDBJ databases">
        <title>The Genome Sequence of Alistipes indistinctus YIT 12060.</title>
        <authorList>
            <consortium name="The Broad Institute Genome Sequencing Platform"/>
            <person name="Earl A."/>
            <person name="Ward D."/>
            <person name="Feldgarden M."/>
            <person name="Gevers D."/>
            <person name="Morotomi M."/>
            <person name="Young S.K."/>
            <person name="Zeng Q."/>
            <person name="Gargeya S."/>
            <person name="Fitzgerald M."/>
            <person name="Haas B."/>
            <person name="Abouelleil A."/>
            <person name="Alvarado L."/>
            <person name="Arachchi H.M."/>
            <person name="Berlin A."/>
            <person name="Brown A."/>
            <person name="Chapman S.B."/>
            <person name="Chen Z."/>
            <person name="Dunbar C."/>
            <person name="Freedman E."/>
            <person name="Gearin G."/>
            <person name="Gellesch M."/>
            <person name="Goldberg J."/>
            <person name="Griggs A."/>
            <person name="Gujja S."/>
            <person name="Heiman D."/>
            <person name="Howarth C."/>
            <person name="Larson L."/>
            <person name="Lui A."/>
            <person name="MacDonald P.J.P."/>
            <person name="Montmayeur A."/>
            <person name="Murphy C."/>
            <person name="Neiman D."/>
            <person name="Pearson M."/>
            <person name="Priest M."/>
            <person name="Roberts A."/>
            <person name="Saif S."/>
            <person name="Shea T."/>
            <person name="Shenoy N."/>
            <person name="Sisk P."/>
            <person name="Stolte C."/>
            <person name="Sykes S."/>
            <person name="Wortman J."/>
            <person name="Nusbaum C."/>
            <person name="Birren B."/>
        </authorList>
    </citation>
    <scope>NUCLEOTIDE SEQUENCE [LARGE SCALE GENOMIC DNA]</scope>
    <source>
        <strain evidence="2 3">YIT 12060</strain>
    </source>
</reference>
<evidence type="ECO:0008006" key="4">
    <source>
        <dbReference type="Google" id="ProtNLM"/>
    </source>
</evidence>
<keyword evidence="1" id="KW-0472">Membrane</keyword>
<feature type="transmembrane region" description="Helical" evidence="1">
    <location>
        <begin position="93"/>
        <end position="110"/>
    </location>
</feature>
<protein>
    <recommendedName>
        <fullName evidence="4">Phosphatidic acid phosphatase type 2/haloperoxidase domain-containing protein</fullName>
    </recommendedName>
</protein>
<keyword evidence="1" id="KW-1133">Transmembrane helix</keyword>
<keyword evidence="1" id="KW-0812">Transmembrane</keyword>
<dbReference type="EMBL" id="ADLD01000014">
    <property type="protein sequence ID" value="EHB91225.1"/>
    <property type="molecule type" value="Genomic_DNA"/>
</dbReference>
<dbReference type="STRING" id="742725.HMPREF9450_02308"/>
<feature type="transmembrane region" description="Helical" evidence="1">
    <location>
        <begin position="20"/>
        <end position="42"/>
    </location>
</feature>
<evidence type="ECO:0000313" key="2">
    <source>
        <dbReference type="EMBL" id="EHB91225.1"/>
    </source>
</evidence>
<organism evidence="2 3">
    <name type="scientific">Alistipes indistinctus YIT 12060</name>
    <dbReference type="NCBI Taxonomy" id="742725"/>
    <lineage>
        <taxon>Bacteria</taxon>
        <taxon>Pseudomonadati</taxon>
        <taxon>Bacteroidota</taxon>
        <taxon>Bacteroidia</taxon>
        <taxon>Bacteroidales</taxon>
        <taxon>Rikenellaceae</taxon>
        <taxon>Alistipes</taxon>
    </lineage>
</organism>
<sequence length="214" mass="23270">MEHAQTLSTPTQSLTRLSQAISLLLHPLTIPLWAGILMLFGNTLMATMPLSIKWFFLAVLALNTLVAPALCIGLLRAFRLIPDLQLSEPRQRLIPILIVLLSYVSCLMMLSDVMMAFLIRRFLFAAMGCVVLTLIVTPFWKISLHMTSIGGLLALLTALNASGLGQFPYTLVLFILLAGLLGSARLWLGSHNLAQIAAGLAGGYTIALLLILFV</sequence>
<evidence type="ECO:0000313" key="3">
    <source>
        <dbReference type="Proteomes" id="UP000006008"/>
    </source>
</evidence>
<dbReference type="RefSeq" id="WP_009135114.1">
    <property type="nucleotide sequence ID" value="NZ_CP102250.1"/>
</dbReference>
<dbReference type="GeneID" id="92817026"/>
<feature type="transmembrane region" description="Helical" evidence="1">
    <location>
        <begin position="194"/>
        <end position="213"/>
    </location>
</feature>
<evidence type="ECO:0000256" key="1">
    <source>
        <dbReference type="SAM" id="Phobius"/>
    </source>
</evidence>
<name>G5HBJ8_9BACT</name>
<feature type="transmembrane region" description="Helical" evidence="1">
    <location>
        <begin position="122"/>
        <end position="140"/>
    </location>
</feature>
<dbReference type="AlphaFoldDB" id="G5HBJ8"/>
<feature type="transmembrane region" description="Helical" evidence="1">
    <location>
        <begin position="171"/>
        <end position="188"/>
    </location>
</feature>
<dbReference type="PATRIC" id="fig|742725.3.peg.2378"/>
<comment type="caution">
    <text evidence="2">The sequence shown here is derived from an EMBL/GenBank/DDBJ whole genome shotgun (WGS) entry which is preliminary data.</text>
</comment>
<dbReference type="eggNOG" id="COG0671">
    <property type="taxonomic scope" value="Bacteria"/>
</dbReference>
<accession>G5HBJ8</accession>
<dbReference type="HOGENOM" id="CLU_093776_1_1_10"/>
<gene>
    <name evidence="2" type="ORF">HMPREF9450_02308</name>
</gene>
<dbReference type="OrthoDB" id="9786064at2"/>
<feature type="transmembrane region" description="Helical" evidence="1">
    <location>
        <begin position="54"/>
        <end position="81"/>
    </location>
</feature>
<dbReference type="Proteomes" id="UP000006008">
    <property type="component" value="Unassembled WGS sequence"/>
</dbReference>